<comment type="cofactor">
    <cofactor evidence="6">
        <name>dipyrromethane</name>
        <dbReference type="ChEBI" id="CHEBI:60342"/>
    </cofactor>
    <text evidence="6">Binds 1 dipyrromethane group covalently.</text>
</comment>
<dbReference type="InterPro" id="IPR036803">
    <property type="entry name" value="Porphobilinogen_deaminase_C_sf"/>
</dbReference>
<comment type="similarity">
    <text evidence="2 6">Belongs to the HMBS family.</text>
</comment>
<organism evidence="9 10">
    <name type="scientific">Allobacillus halotolerans</name>
    <dbReference type="NCBI Taxonomy" id="570278"/>
    <lineage>
        <taxon>Bacteria</taxon>
        <taxon>Bacillati</taxon>
        <taxon>Bacillota</taxon>
        <taxon>Bacilli</taxon>
        <taxon>Bacillales</taxon>
        <taxon>Bacillaceae</taxon>
        <taxon>Allobacillus</taxon>
    </lineage>
</organism>
<gene>
    <name evidence="6 9" type="primary">hemC</name>
    <name evidence="9" type="ORF">KQ486_06245</name>
</gene>
<keyword evidence="4 6" id="KW-0627">Porphyrin biosynthesis</keyword>
<dbReference type="InterPro" id="IPR000860">
    <property type="entry name" value="HemC"/>
</dbReference>
<dbReference type="Pfam" id="PF01379">
    <property type="entry name" value="Porphobil_deam"/>
    <property type="match status" value="1"/>
</dbReference>
<dbReference type="NCBIfam" id="TIGR00212">
    <property type="entry name" value="hemC"/>
    <property type="match status" value="1"/>
</dbReference>
<evidence type="ECO:0000256" key="5">
    <source>
        <dbReference type="ARBA" id="ARBA00048169"/>
    </source>
</evidence>
<keyword evidence="10" id="KW-1185">Reference proteome</keyword>
<proteinExistence type="inferred from homology"/>
<dbReference type="GO" id="GO:0004418">
    <property type="term" value="F:hydroxymethylbilane synthase activity"/>
    <property type="evidence" value="ECO:0007669"/>
    <property type="project" value="UniProtKB-EC"/>
</dbReference>
<evidence type="ECO:0000313" key="10">
    <source>
        <dbReference type="Proteomes" id="UP000812672"/>
    </source>
</evidence>
<feature type="domain" description="Porphobilinogen deaminase C-terminal" evidence="8">
    <location>
        <begin position="226"/>
        <end position="292"/>
    </location>
</feature>
<evidence type="ECO:0000259" key="7">
    <source>
        <dbReference type="Pfam" id="PF01379"/>
    </source>
</evidence>
<comment type="caution">
    <text evidence="9">The sequence shown here is derived from an EMBL/GenBank/DDBJ whole genome shotgun (WGS) entry which is preliminary data.</text>
</comment>
<dbReference type="EMBL" id="JAHLZF010000007">
    <property type="protein sequence ID" value="MBU6080612.1"/>
    <property type="molecule type" value="Genomic_DNA"/>
</dbReference>
<evidence type="ECO:0000256" key="3">
    <source>
        <dbReference type="ARBA" id="ARBA00022679"/>
    </source>
</evidence>
<dbReference type="EC" id="2.5.1.61" evidence="6"/>
<dbReference type="PROSITE" id="PS00533">
    <property type="entry name" value="PORPHOBILINOGEN_DEAM"/>
    <property type="match status" value="1"/>
</dbReference>
<keyword evidence="3 6" id="KW-0808">Transferase</keyword>
<dbReference type="PIRSF" id="PIRSF001438">
    <property type="entry name" value="4pyrrol_synth_OHMeBilane_synth"/>
    <property type="match status" value="1"/>
</dbReference>
<dbReference type="HAMAP" id="MF_00260">
    <property type="entry name" value="Porphobil_deam"/>
    <property type="match status" value="1"/>
</dbReference>
<evidence type="ECO:0000256" key="2">
    <source>
        <dbReference type="ARBA" id="ARBA00005638"/>
    </source>
</evidence>
<evidence type="ECO:0000256" key="6">
    <source>
        <dbReference type="HAMAP-Rule" id="MF_00260"/>
    </source>
</evidence>
<accession>A0ABS6GND0</accession>
<dbReference type="SUPFAM" id="SSF54782">
    <property type="entry name" value="Porphobilinogen deaminase (hydroxymethylbilane synthase), C-terminal domain"/>
    <property type="match status" value="1"/>
</dbReference>
<dbReference type="SUPFAM" id="SSF53850">
    <property type="entry name" value="Periplasmic binding protein-like II"/>
    <property type="match status" value="1"/>
</dbReference>
<comment type="function">
    <text evidence="1 6">Tetrapolymerization of the monopyrrole PBG into the hydroxymethylbilane pre-uroporphyrinogen in several discrete steps.</text>
</comment>
<reference evidence="9 10" key="1">
    <citation type="journal article" date="2011" name="Int. J. Syst. Evol. Microbiol.">
        <title>Allobacillus halotolerans gen. nov., sp. nov. isolated from shrimp paste.</title>
        <authorList>
            <person name="Sheu S.Y."/>
            <person name="Arun A.B."/>
            <person name="Jiang S.R."/>
            <person name="Young C.C."/>
            <person name="Chen W.M."/>
        </authorList>
    </citation>
    <scope>NUCLEOTIDE SEQUENCE [LARGE SCALE GENOMIC DNA]</scope>
    <source>
        <strain evidence="9 10">LMG 24826</strain>
    </source>
</reference>
<feature type="modified residue" description="S-(dipyrrolylmethanemethyl)cysteine" evidence="6">
    <location>
        <position position="241"/>
    </location>
</feature>
<feature type="domain" description="Porphobilinogen deaminase N-terminal" evidence="7">
    <location>
        <begin position="4"/>
        <end position="212"/>
    </location>
</feature>
<comment type="catalytic activity">
    <reaction evidence="5 6">
        <text>4 porphobilinogen + H2O = hydroxymethylbilane + 4 NH4(+)</text>
        <dbReference type="Rhea" id="RHEA:13185"/>
        <dbReference type="ChEBI" id="CHEBI:15377"/>
        <dbReference type="ChEBI" id="CHEBI:28938"/>
        <dbReference type="ChEBI" id="CHEBI:57845"/>
        <dbReference type="ChEBI" id="CHEBI:58126"/>
        <dbReference type="EC" id="2.5.1.61"/>
    </reaction>
</comment>
<evidence type="ECO:0000256" key="4">
    <source>
        <dbReference type="ARBA" id="ARBA00023244"/>
    </source>
</evidence>
<dbReference type="InterPro" id="IPR022418">
    <property type="entry name" value="Porphobilinogen_deaminase_C"/>
</dbReference>
<sequence>MRNIVVGTRRSNLALTQTEWVINELKKKTNDYTFEVKKIVTTGDRIQSVTLSKVGGKGLFVKEIEKAMYDHEIDLAVHSMKDIPSEMPEGLTIGCIPEREDHRDAYIAKDHVKLDDLPEGAIIGTSSLRRGAQLLAYRPDLEIKWIRGNIETRLRKLEEEDYDAILLAAAGLKRVGWDPSIVTEFLESDVCLPAIGQGALALECREDDTELLELIQQINDEYTEKTVKAERKLLNMLEGSCQVPIAGYATLEDDEIEIRGLVASSDGKTVIQSTRRAKDPIEAGRLVAEDLIEQGAEKLVAEAKAEMDES</sequence>
<dbReference type="InterPro" id="IPR022419">
    <property type="entry name" value="Porphobilin_deaminase_cofac_BS"/>
</dbReference>
<name>A0ABS6GND0_9BACI</name>
<dbReference type="Pfam" id="PF03900">
    <property type="entry name" value="Porphobil_deamC"/>
    <property type="match status" value="1"/>
</dbReference>
<dbReference type="Gene3D" id="3.30.160.40">
    <property type="entry name" value="Porphobilinogen deaminase, C-terminal domain"/>
    <property type="match status" value="1"/>
</dbReference>
<dbReference type="PANTHER" id="PTHR11557:SF0">
    <property type="entry name" value="PORPHOBILINOGEN DEAMINASE"/>
    <property type="match status" value="1"/>
</dbReference>
<dbReference type="Gene3D" id="3.40.190.10">
    <property type="entry name" value="Periplasmic binding protein-like II"/>
    <property type="match status" value="2"/>
</dbReference>
<dbReference type="Proteomes" id="UP000812672">
    <property type="component" value="Unassembled WGS sequence"/>
</dbReference>
<comment type="miscellaneous">
    <text evidence="6">The porphobilinogen subunits are added to the dipyrromethane group.</text>
</comment>
<dbReference type="InterPro" id="IPR022417">
    <property type="entry name" value="Porphobilin_deaminase_N"/>
</dbReference>
<dbReference type="CDD" id="cd13646">
    <property type="entry name" value="PBP2_EcHMBS_like"/>
    <property type="match status" value="1"/>
</dbReference>
<dbReference type="PANTHER" id="PTHR11557">
    <property type="entry name" value="PORPHOBILINOGEN DEAMINASE"/>
    <property type="match status" value="1"/>
</dbReference>
<dbReference type="PRINTS" id="PR00151">
    <property type="entry name" value="PORPHBDMNASE"/>
</dbReference>
<evidence type="ECO:0000256" key="1">
    <source>
        <dbReference type="ARBA" id="ARBA00002869"/>
    </source>
</evidence>
<evidence type="ECO:0000313" key="9">
    <source>
        <dbReference type="EMBL" id="MBU6080612.1"/>
    </source>
</evidence>
<dbReference type="RefSeq" id="WP_144160621.1">
    <property type="nucleotide sequence ID" value="NZ_CAUPKR010000001.1"/>
</dbReference>
<comment type="subunit">
    <text evidence="6">Monomer.</text>
</comment>
<evidence type="ECO:0000259" key="8">
    <source>
        <dbReference type="Pfam" id="PF03900"/>
    </source>
</evidence>
<protein>
    <recommendedName>
        <fullName evidence="6">Porphobilinogen deaminase</fullName>
        <shortName evidence="6">PBG</shortName>
        <ecNumber evidence="6">2.5.1.61</ecNumber>
    </recommendedName>
    <alternativeName>
        <fullName evidence="6">Hydroxymethylbilane synthase</fullName>
        <shortName evidence="6">HMBS</shortName>
    </alternativeName>
    <alternativeName>
        <fullName evidence="6">Pre-uroporphyrinogen synthase</fullName>
    </alternativeName>
</protein>